<keyword evidence="2" id="KW-1185">Reference proteome</keyword>
<evidence type="ECO:0000313" key="1">
    <source>
        <dbReference type="EMBL" id="TDP32332.1"/>
    </source>
</evidence>
<accession>A0A4V3CN16</accession>
<dbReference type="RefSeq" id="WP_067494759.1">
    <property type="nucleotide sequence ID" value="NZ_SNXK01000006.1"/>
</dbReference>
<protein>
    <submittedName>
        <fullName evidence="1">Uncharacterized protein</fullName>
    </submittedName>
</protein>
<gene>
    <name evidence="1" type="ORF">DFR75_106122</name>
</gene>
<organism evidence="1 2">
    <name type="scientific">Nocardia ignorata</name>
    <dbReference type="NCBI Taxonomy" id="145285"/>
    <lineage>
        <taxon>Bacteria</taxon>
        <taxon>Bacillati</taxon>
        <taxon>Actinomycetota</taxon>
        <taxon>Actinomycetes</taxon>
        <taxon>Mycobacteriales</taxon>
        <taxon>Nocardiaceae</taxon>
        <taxon>Nocardia</taxon>
    </lineage>
</organism>
<evidence type="ECO:0000313" key="2">
    <source>
        <dbReference type="Proteomes" id="UP000295087"/>
    </source>
</evidence>
<dbReference type="EMBL" id="SNXK01000006">
    <property type="protein sequence ID" value="TDP32332.1"/>
    <property type="molecule type" value="Genomic_DNA"/>
</dbReference>
<comment type="caution">
    <text evidence="1">The sequence shown here is derived from an EMBL/GenBank/DDBJ whole genome shotgun (WGS) entry which is preliminary data.</text>
</comment>
<name>A0A4V3CN16_NOCIG</name>
<dbReference type="Proteomes" id="UP000295087">
    <property type="component" value="Unassembled WGS sequence"/>
</dbReference>
<sequence length="88" mass="8780">MSPRLLFVSVALLGLLSTPVVVPMLLAGEEPGDAPTVVSSVNPLVPGCSMFCDDGPAAMPLPGPEAPGCVAFCNDGPVSLPMTSSGVK</sequence>
<reference evidence="1 2" key="1">
    <citation type="submission" date="2019-03" db="EMBL/GenBank/DDBJ databases">
        <title>Genomic Encyclopedia of Type Strains, Phase IV (KMG-IV): sequencing the most valuable type-strain genomes for metagenomic binning, comparative biology and taxonomic classification.</title>
        <authorList>
            <person name="Goeker M."/>
        </authorList>
    </citation>
    <scope>NUCLEOTIDE SEQUENCE [LARGE SCALE GENOMIC DNA]</scope>
    <source>
        <strain evidence="1 2">DSM 44496</strain>
    </source>
</reference>
<dbReference type="AlphaFoldDB" id="A0A4V3CN16"/>
<proteinExistence type="predicted"/>